<gene>
    <name evidence="1" type="ORF">CRV08_14540</name>
</gene>
<dbReference type="Proteomes" id="UP000290172">
    <property type="component" value="Unassembled WGS sequence"/>
</dbReference>
<evidence type="ECO:0000313" key="1">
    <source>
        <dbReference type="EMBL" id="RXJ65809.1"/>
    </source>
</evidence>
<name>A0A4Q0Y9X6_9BACT</name>
<dbReference type="AlphaFoldDB" id="A0A4Q0Y9X6"/>
<proteinExistence type="predicted"/>
<organism evidence="1 2">
    <name type="scientific">Halarcobacter ebronensis</name>
    <dbReference type="NCBI Taxonomy" id="1462615"/>
    <lineage>
        <taxon>Bacteria</taxon>
        <taxon>Pseudomonadati</taxon>
        <taxon>Campylobacterota</taxon>
        <taxon>Epsilonproteobacteria</taxon>
        <taxon>Campylobacterales</taxon>
        <taxon>Arcobacteraceae</taxon>
        <taxon>Halarcobacter</taxon>
    </lineage>
</organism>
<protein>
    <submittedName>
        <fullName evidence="1">Uncharacterized protein</fullName>
    </submittedName>
</protein>
<dbReference type="RefSeq" id="WP_128983394.1">
    <property type="nucleotide sequence ID" value="NZ_PDKJ01000021.1"/>
</dbReference>
<comment type="caution">
    <text evidence="1">The sequence shown here is derived from an EMBL/GenBank/DDBJ whole genome shotgun (WGS) entry which is preliminary data.</text>
</comment>
<dbReference type="EMBL" id="PDKJ01000021">
    <property type="protein sequence ID" value="RXJ65809.1"/>
    <property type="molecule type" value="Genomic_DNA"/>
</dbReference>
<reference evidence="1 2" key="1">
    <citation type="submission" date="2017-10" db="EMBL/GenBank/DDBJ databases">
        <title>Genomics of the genus Arcobacter.</title>
        <authorList>
            <person name="Perez-Cataluna A."/>
            <person name="Figueras M.J."/>
        </authorList>
    </citation>
    <scope>NUCLEOTIDE SEQUENCE [LARGE SCALE GENOMIC DNA]</scope>
    <source>
        <strain evidence="1 2">CECT 8993</strain>
    </source>
</reference>
<sequence length="81" mass="9655">MEDENIEQLIECIKKAKVRLARLQISKTIEWKKNEIIKRLDIILAFLNNYLRTAQDIRDSIRLEHKIKCAKMILKSIDFAK</sequence>
<evidence type="ECO:0000313" key="2">
    <source>
        <dbReference type="Proteomes" id="UP000290172"/>
    </source>
</evidence>
<accession>A0A4Q0Y9X6</accession>